<dbReference type="RefSeq" id="WP_074948668.1">
    <property type="nucleotide sequence ID" value="NZ_BJXR01000025.1"/>
</dbReference>
<dbReference type="AlphaFoldDB" id="A0A511T053"/>
<proteinExistence type="predicted"/>
<keyword evidence="4" id="KW-1185">Reference proteome</keyword>
<dbReference type="EMBL" id="FOIB01000001">
    <property type="protein sequence ID" value="SES87323.1"/>
    <property type="molecule type" value="Genomic_DNA"/>
</dbReference>
<reference evidence="2 5" key="2">
    <citation type="submission" date="2019-07" db="EMBL/GenBank/DDBJ databases">
        <title>Whole genome shotgun sequence of Myxococcus fulvus NBRC 100333.</title>
        <authorList>
            <person name="Hosoyama A."/>
            <person name="Uohara A."/>
            <person name="Ohji S."/>
            <person name="Ichikawa N."/>
        </authorList>
    </citation>
    <scope>NUCLEOTIDE SEQUENCE [LARGE SCALE GENOMIC DNA]</scope>
    <source>
        <strain evidence="2 5">NBRC 100333</strain>
    </source>
</reference>
<organism evidence="2 5">
    <name type="scientific">Myxococcus fulvus</name>
    <dbReference type="NCBI Taxonomy" id="33"/>
    <lineage>
        <taxon>Bacteria</taxon>
        <taxon>Pseudomonadati</taxon>
        <taxon>Myxococcota</taxon>
        <taxon>Myxococcia</taxon>
        <taxon>Myxococcales</taxon>
        <taxon>Cystobacterineae</taxon>
        <taxon>Myxococcaceae</taxon>
        <taxon>Myxococcus</taxon>
    </lineage>
</organism>
<evidence type="ECO:0000313" key="4">
    <source>
        <dbReference type="Proteomes" id="UP000183760"/>
    </source>
</evidence>
<accession>A0A511T053</accession>
<feature type="chain" id="PRO_5022784454" description="Lipoprotein" evidence="1">
    <location>
        <begin position="23"/>
        <end position="127"/>
    </location>
</feature>
<evidence type="ECO:0000313" key="5">
    <source>
        <dbReference type="Proteomes" id="UP000321514"/>
    </source>
</evidence>
<name>A0A511T053_MYXFU</name>
<comment type="caution">
    <text evidence="2">The sequence shown here is derived from an EMBL/GenBank/DDBJ whole genome shotgun (WGS) entry which is preliminary data.</text>
</comment>
<dbReference type="Proteomes" id="UP000321514">
    <property type="component" value="Unassembled WGS sequence"/>
</dbReference>
<evidence type="ECO:0000313" key="2">
    <source>
        <dbReference type="EMBL" id="GEN07551.1"/>
    </source>
</evidence>
<dbReference type="STRING" id="1334629.MFUL124B02_03075"/>
<protein>
    <recommendedName>
        <fullName evidence="6">Lipoprotein</fullName>
    </recommendedName>
</protein>
<dbReference type="Proteomes" id="UP000183760">
    <property type="component" value="Unassembled WGS sequence"/>
</dbReference>
<gene>
    <name evidence="2" type="ORF">MFU01_25880</name>
    <name evidence="3" type="ORF">SAMN05443572_101434</name>
</gene>
<dbReference type="OrthoDB" id="9997210at2"/>
<sequence length="127" mass="13422">MRSIPLFAIPMLLCACGGPEVAQDTPATPQGEQPLTTLTATINDCAMQGFGRPTFTCEGVISGGMPPYSFNWTGVSNATILTMMPMGDVLSRANGRCTAGLQAHVQFIARDLMGTTVTTNLFFPCTV</sequence>
<dbReference type="EMBL" id="BJXR01000025">
    <property type="protein sequence ID" value="GEN07551.1"/>
    <property type="molecule type" value="Genomic_DNA"/>
</dbReference>
<feature type="signal peptide" evidence="1">
    <location>
        <begin position="1"/>
        <end position="22"/>
    </location>
</feature>
<evidence type="ECO:0000313" key="3">
    <source>
        <dbReference type="EMBL" id="SES87323.1"/>
    </source>
</evidence>
<evidence type="ECO:0000256" key="1">
    <source>
        <dbReference type="SAM" id="SignalP"/>
    </source>
</evidence>
<dbReference type="PROSITE" id="PS51257">
    <property type="entry name" value="PROKAR_LIPOPROTEIN"/>
    <property type="match status" value="1"/>
</dbReference>
<evidence type="ECO:0008006" key="6">
    <source>
        <dbReference type="Google" id="ProtNLM"/>
    </source>
</evidence>
<keyword evidence="1" id="KW-0732">Signal</keyword>
<reference evidence="3 4" key="1">
    <citation type="submission" date="2016-10" db="EMBL/GenBank/DDBJ databases">
        <authorList>
            <person name="Varghese N."/>
            <person name="Submissions S."/>
        </authorList>
    </citation>
    <scope>NUCLEOTIDE SEQUENCE [LARGE SCALE GENOMIC DNA]</scope>
    <source>
        <strain evidence="3 4">DSM 16525</strain>
    </source>
</reference>